<dbReference type="GO" id="GO:0003746">
    <property type="term" value="F:translation elongation factor activity"/>
    <property type="evidence" value="ECO:0007669"/>
    <property type="project" value="UniProtKB-UniRule"/>
</dbReference>
<reference evidence="9 10" key="1">
    <citation type="journal article" date="2016" name="Sci. Rep.">
        <title>Metabolic traits of an uncultured archaeal lineage -MSBL1- from brine pools of the Red Sea.</title>
        <authorList>
            <person name="Mwirichia R."/>
            <person name="Alam I."/>
            <person name="Rashid M."/>
            <person name="Vinu M."/>
            <person name="Ba-Alawi W."/>
            <person name="Anthony Kamau A."/>
            <person name="Kamanda Ngugi D."/>
            <person name="Goker M."/>
            <person name="Klenk H.P."/>
            <person name="Bajic V."/>
            <person name="Stingl U."/>
        </authorList>
    </citation>
    <scope>NUCLEOTIDE SEQUENCE [LARGE SCALE GENOMIC DNA]</scope>
    <source>
        <strain evidence="9">SCGC-AAA259I07</strain>
    </source>
</reference>
<evidence type="ECO:0000259" key="8">
    <source>
        <dbReference type="SMART" id="SM00888"/>
    </source>
</evidence>
<evidence type="ECO:0000313" key="9">
    <source>
        <dbReference type="EMBL" id="KXA94196.1"/>
    </source>
</evidence>
<proteinExistence type="inferred from homology"/>
<evidence type="ECO:0000256" key="4">
    <source>
        <dbReference type="ARBA" id="ARBA00022768"/>
    </source>
</evidence>
<keyword evidence="10" id="KW-1185">Reference proteome</keyword>
<dbReference type="Proteomes" id="UP000070155">
    <property type="component" value="Unassembled WGS sequence"/>
</dbReference>
<dbReference type="HAMAP" id="MF_00043">
    <property type="entry name" value="EF1_beta"/>
    <property type="match status" value="1"/>
</dbReference>
<evidence type="ECO:0000313" key="10">
    <source>
        <dbReference type="Proteomes" id="UP000070155"/>
    </source>
</evidence>
<dbReference type="SUPFAM" id="SSF54984">
    <property type="entry name" value="eEF-1beta-like"/>
    <property type="match status" value="1"/>
</dbReference>
<dbReference type="PANTHER" id="PTHR39647:SF1">
    <property type="entry name" value="ELONGATION FACTOR 1-BETA"/>
    <property type="match status" value="1"/>
</dbReference>
<comment type="caution">
    <text evidence="9">The sequence shown here is derived from an EMBL/GenBank/DDBJ whole genome shotgun (WGS) entry which is preliminary data.</text>
</comment>
<gene>
    <name evidence="7" type="primary">ef1b</name>
    <name evidence="9" type="ORF">AKJ36_03320</name>
</gene>
<evidence type="ECO:0000256" key="6">
    <source>
        <dbReference type="ARBA" id="ARBA00032274"/>
    </source>
</evidence>
<evidence type="ECO:0000256" key="1">
    <source>
        <dbReference type="ARBA" id="ARBA00003815"/>
    </source>
</evidence>
<dbReference type="PANTHER" id="PTHR39647">
    <property type="entry name" value="ELONGATION FACTOR 1-BETA"/>
    <property type="match status" value="1"/>
</dbReference>
<dbReference type="NCBIfam" id="TIGR00489">
    <property type="entry name" value="aEF-1_beta"/>
    <property type="match status" value="1"/>
</dbReference>
<comment type="function">
    <text evidence="1 7">Promotes the exchange of GDP for GTP in EF-1-alpha/GDP, thus allowing the regeneration of EF-1-alpha/GTP that could then be used to form the ternary complex EF-1-alpha/GTP/AAtRNA.</text>
</comment>
<dbReference type="CDD" id="cd00292">
    <property type="entry name" value="EF1B"/>
    <property type="match status" value="1"/>
</dbReference>
<dbReference type="InterPro" id="IPR004542">
    <property type="entry name" value="Transl_elong_EF1B_B_arc"/>
</dbReference>
<evidence type="ECO:0000256" key="2">
    <source>
        <dbReference type="ARBA" id="ARBA00007411"/>
    </source>
</evidence>
<dbReference type="InterPro" id="IPR036219">
    <property type="entry name" value="eEF-1beta-like_sf"/>
</dbReference>
<evidence type="ECO:0000256" key="3">
    <source>
        <dbReference type="ARBA" id="ARBA00017600"/>
    </source>
</evidence>
<keyword evidence="5 7" id="KW-0648">Protein biosynthesis</keyword>
<dbReference type="EMBL" id="LHXQ01000064">
    <property type="protein sequence ID" value="KXA94196.1"/>
    <property type="molecule type" value="Genomic_DNA"/>
</dbReference>
<name>A0A133UJF8_9EURY</name>
<evidence type="ECO:0000256" key="5">
    <source>
        <dbReference type="ARBA" id="ARBA00022917"/>
    </source>
</evidence>
<comment type="similarity">
    <text evidence="2 7">Belongs to the EF-1-beta/EF-1-delta family.</text>
</comment>
<dbReference type="Gene3D" id="3.30.70.60">
    <property type="match status" value="1"/>
</dbReference>
<dbReference type="InterPro" id="IPR014038">
    <property type="entry name" value="EF1B_bsu/dsu_GNE"/>
</dbReference>
<dbReference type="SMART" id="SM00888">
    <property type="entry name" value="EF1_GNE"/>
    <property type="match status" value="1"/>
</dbReference>
<accession>A0A133UJF8</accession>
<sequence length="85" mass="9514">MGEVSVTLKVMPEGTEVDLKKLEKEIKSRMDPHSIEEEPVAFGLKSLNVRKIIPDDAGGTDQLEEELLEIDGVKDVKVIDQRKLL</sequence>
<dbReference type="Pfam" id="PF00736">
    <property type="entry name" value="EF1_GNE"/>
    <property type="match status" value="1"/>
</dbReference>
<keyword evidence="4 7" id="KW-0251">Elongation factor</keyword>
<organism evidence="9 10">
    <name type="scientific">candidate division MSBL1 archaeon SCGC-AAA259I07</name>
    <dbReference type="NCBI Taxonomy" id="1698266"/>
    <lineage>
        <taxon>Archaea</taxon>
        <taxon>Methanobacteriati</taxon>
        <taxon>Methanobacteriota</taxon>
        <taxon>candidate division MSBL1</taxon>
    </lineage>
</organism>
<feature type="domain" description="Translation elongation factor EF1B beta/delta subunit guanine nucleotide exchange" evidence="8">
    <location>
        <begin position="3"/>
        <end position="84"/>
    </location>
</feature>
<dbReference type="AlphaFoldDB" id="A0A133UJF8"/>
<evidence type="ECO:0000256" key="7">
    <source>
        <dbReference type="HAMAP-Rule" id="MF_00043"/>
    </source>
</evidence>
<dbReference type="InterPro" id="IPR014717">
    <property type="entry name" value="Transl_elong_EF1B/ribsomal_bS6"/>
</dbReference>
<dbReference type="NCBIfam" id="NF001670">
    <property type="entry name" value="PRK00435.1"/>
    <property type="match status" value="1"/>
</dbReference>
<protein>
    <recommendedName>
        <fullName evidence="3 7">Elongation factor 1-beta</fullName>
        <shortName evidence="7">EF-1-beta</shortName>
    </recommendedName>
    <alternativeName>
        <fullName evidence="6 7">aEF-1beta</fullName>
    </alternativeName>
</protein>